<evidence type="ECO:0000256" key="2">
    <source>
        <dbReference type="SAM" id="Phobius"/>
    </source>
</evidence>
<dbReference type="EMBL" id="JANQDL010000060">
    <property type="protein sequence ID" value="MDH6063809.1"/>
    <property type="molecule type" value="Genomic_DNA"/>
</dbReference>
<keyword evidence="2" id="KW-0472">Membrane</keyword>
<feature type="coiled-coil region" evidence="1">
    <location>
        <begin position="257"/>
        <end position="284"/>
    </location>
</feature>
<evidence type="ECO:0000256" key="1">
    <source>
        <dbReference type="SAM" id="Coils"/>
    </source>
</evidence>
<dbReference type="Proteomes" id="UP001159370">
    <property type="component" value="Unassembled WGS sequence"/>
</dbReference>
<evidence type="ECO:0000313" key="3">
    <source>
        <dbReference type="EMBL" id="MDH6063809.1"/>
    </source>
</evidence>
<keyword evidence="2" id="KW-0812">Transmembrane</keyword>
<organism evidence="3 4">
    <name type="scientific">Umezakia ovalisporum FSS-62</name>
    <dbReference type="NCBI Taxonomy" id="2971776"/>
    <lineage>
        <taxon>Bacteria</taxon>
        <taxon>Bacillati</taxon>
        <taxon>Cyanobacteriota</taxon>
        <taxon>Cyanophyceae</taxon>
        <taxon>Nostocales</taxon>
        <taxon>Nodulariaceae</taxon>
        <taxon>Umezakia</taxon>
    </lineage>
</organism>
<sequence>MSVIIGLFIVAVLVSIVVYYGFIVENSRLQSLIQCISQIEKYPNSPSEYDNFMILWRQSSSMNPQTFLAGNYYDRILKICNTNSSNILAWQLLKAVVIHFLPSFNENQISETFTLLITSLEKEFKNTPIKKVILEILPLFITDSETSVKFINYWLPKSLVRLVEIDPNLYVINIPLKIDDLKVYGDRSTINFDLIYFKIHQGEFTMGDTNINYNLKELFEIFVESIIGIESTIFVNMIPRRLIISNNNYRITEISYLKTLYKEFVNMNSEINNLDSEIQKIESLTQVIKDSDAHQHQLVTYKKGLKILKDSRLKAIEIREEYFQFLKERTLNFYLEDLEPDMFKVENKKINWEVKHQNFKEDYDFFKTMIQEYKKLKNN</sequence>
<comment type="caution">
    <text evidence="3">The sequence shown here is derived from an EMBL/GenBank/DDBJ whole genome shotgun (WGS) entry which is preliminary data.</text>
</comment>
<proteinExistence type="predicted"/>
<protein>
    <submittedName>
        <fullName evidence="3">Uncharacterized protein</fullName>
    </submittedName>
</protein>
<name>A0AA43KEL7_9CYAN</name>
<accession>A0AA43KEL7</accession>
<feature type="transmembrane region" description="Helical" evidence="2">
    <location>
        <begin position="6"/>
        <end position="24"/>
    </location>
</feature>
<dbReference type="RefSeq" id="WP_280692456.1">
    <property type="nucleotide sequence ID" value="NZ_JANQDL010000060.1"/>
</dbReference>
<dbReference type="AlphaFoldDB" id="A0AA43KEL7"/>
<evidence type="ECO:0000313" key="4">
    <source>
        <dbReference type="Proteomes" id="UP001159370"/>
    </source>
</evidence>
<gene>
    <name evidence="3" type="ORF">NWP23_08530</name>
</gene>
<reference evidence="3 4" key="1">
    <citation type="journal article" date="2023" name="J. Phycol.">
        <title>Chrysosporum ovalisporum is synonymous with the true-branching cyanobacterium Umezakia natans (Nostocales/Aphanizomenonaceae).</title>
        <authorList>
            <person name="McGregor G.B."/>
            <person name="Sendall B.C."/>
            <person name="Niiyama Y."/>
            <person name="Tuji A."/>
            <person name="Willis A."/>
        </authorList>
    </citation>
    <scope>NUCLEOTIDE SEQUENCE [LARGE SCALE GENOMIC DNA]</scope>
    <source>
        <strain evidence="3 4">FSS-62</strain>
    </source>
</reference>
<keyword evidence="1" id="KW-0175">Coiled coil</keyword>
<keyword evidence="2" id="KW-1133">Transmembrane helix</keyword>